<dbReference type="STRING" id="1182545.A0A072PCL7"/>
<name>A0A072PCL7_9EURO</name>
<organism evidence="4 5">
    <name type="scientific">Exophiala aquamarina CBS 119918</name>
    <dbReference type="NCBI Taxonomy" id="1182545"/>
    <lineage>
        <taxon>Eukaryota</taxon>
        <taxon>Fungi</taxon>
        <taxon>Dikarya</taxon>
        <taxon>Ascomycota</taxon>
        <taxon>Pezizomycotina</taxon>
        <taxon>Eurotiomycetes</taxon>
        <taxon>Chaetothyriomycetidae</taxon>
        <taxon>Chaetothyriales</taxon>
        <taxon>Herpotrichiellaceae</taxon>
        <taxon>Exophiala</taxon>
    </lineage>
</organism>
<dbReference type="SMART" id="SM00450">
    <property type="entry name" value="RHOD"/>
    <property type="match status" value="1"/>
</dbReference>
<dbReference type="InterPro" id="IPR001763">
    <property type="entry name" value="Rhodanese-like_dom"/>
</dbReference>
<feature type="region of interest" description="Disordered" evidence="2">
    <location>
        <begin position="1"/>
        <end position="35"/>
    </location>
</feature>
<dbReference type="Gene3D" id="3.40.250.10">
    <property type="entry name" value="Rhodanese-like domain"/>
    <property type="match status" value="1"/>
</dbReference>
<dbReference type="InterPro" id="IPR036873">
    <property type="entry name" value="Rhodanese-like_dom_sf"/>
</dbReference>
<feature type="compositionally biased region" description="Basic residues" evidence="2">
    <location>
        <begin position="1"/>
        <end position="11"/>
    </location>
</feature>
<evidence type="ECO:0000256" key="2">
    <source>
        <dbReference type="SAM" id="MobiDB-lite"/>
    </source>
</evidence>
<dbReference type="Proteomes" id="UP000027920">
    <property type="component" value="Unassembled WGS sequence"/>
</dbReference>
<evidence type="ECO:0000259" key="3">
    <source>
        <dbReference type="PROSITE" id="PS50206"/>
    </source>
</evidence>
<dbReference type="GeneID" id="25280662"/>
<dbReference type="PANTHER" id="PTHR44086:SF10">
    <property type="entry name" value="THIOSULFATE SULFURTRANSFERASE_RHODANESE-LIKE DOMAIN-CONTAINING PROTEIN 3"/>
    <property type="match status" value="1"/>
</dbReference>
<keyword evidence="1" id="KW-0808">Transferase</keyword>
<protein>
    <recommendedName>
        <fullName evidence="1">Sulfurtransferase</fullName>
    </recommendedName>
</protein>
<dbReference type="AlphaFoldDB" id="A0A072PCL7"/>
<dbReference type="HOGENOM" id="CLU_089574_0_2_1"/>
<dbReference type="PROSITE" id="PS00683">
    <property type="entry name" value="RHODANESE_2"/>
    <property type="match status" value="1"/>
</dbReference>
<dbReference type="VEuPathDB" id="FungiDB:A1O9_05739"/>
<evidence type="ECO:0000313" key="4">
    <source>
        <dbReference type="EMBL" id="KEF57819.1"/>
    </source>
</evidence>
<dbReference type="GO" id="GO:0005739">
    <property type="term" value="C:mitochondrion"/>
    <property type="evidence" value="ECO:0007669"/>
    <property type="project" value="TreeGrafter"/>
</dbReference>
<comment type="caution">
    <text evidence="4">The sequence shown here is derived from an EMBL/GenBank/DDBJ whole genome shotgun (WGS) entry which is preliminary data.</text>
</comment>
<dbReference type="PANTHER" id="PTHR44086">
    <property type="entry name" value="THIOSULFATE SULFURTRANSFERASE RDL2, MITOCHONDRIAL-RELATED"/>
    <property type="match status" value="1"/>
</dbReference>
<reference evidence="4 5" key="1">
    <citation type="submission" date="2013-03" db="EMBL/GenBank/DDBJ databases">
        <title>The Genome Sequence of Exophiala aquamarina CBS 119918.</title>
        <authorList>
            <consortium name="The Broad Institute Genomics Platform"/>
            <person name="Cuomo C."/>
            <person name="de Hoog S."/>
            <person name="Gorbushina A."/>
            <person name="Walker B."/>
            <person name="Young S.K."/>
            <person name="Zeng Q."/>
            <person name="Gargeya S."/>
            <person name="Fitzgerald M."/>
            <person name="Haas B."/>
            <person name="Abouelleil A."/>
            <person name="Allen A.W."/>
            <person name="Alvarado L."/>
            <person name="Arachchi H.M."/>
            <person name="Berlin A.M."/>
            <person name="Chapman S.B."/>
            <person name="Gainer-Dewar J."/>
            <person name="Goldberg J."/>
            <person name="Griggs A."/>
            <person name="Gujja S."/>
            <person name="Hansen M."/>
            <person name="Howarth C."/>
            <person name="Imamovic A."/>
            <person name="Ireland A."/>
            <person name="Larimer J."/>
            <person name="McCowan C."/>
            <person name="Murphy C."/>
            <person name="Pearson M."/>
            <person name="Poon T.W."/>
            <person name="Priest M."/>
            <person name="Roberts A."/>
            <person name="Saif S."/>
            <person name="Shea T."/>
            <person name="Sisk P."/>
            <person name="Sykes S."/>
            <person name="Wortman J."/>
            <person name="Nusbaum C."/>
            <person name="Birren B."/>
        </authorList>
    </citation>
    <scope>NUCLEOTIDE SEQUENCE [LARGE SCALE GENOMIC DNA]</scope>
    <source>
        <strain evidence="4 5">CBS 119918</strain>
    </source>
</reference>
<proteinExistence type="predicted"/>
<dbReference type="RefSeq" id="XP_013260409.1">
    <property type="nucleotide sequence ID" value="XM_013404955.1"/>
</dbReference>
<sequence>MPRARQPKRHFTTTLVTRKDDSSSSPSQPTTQAPSRLYTFEEVQGLAAHPETHRILIDVREPGELQSTGRIPGAQNLPISSAADGFFLPADEFEERFGFPKPNAAADEVIFYCKAGVRSRAAVALAQQAGFAKSVGEFPGSWLEWAQRGGHVQR</sequence>
<evidence type="ECO:0000313" key="5">
    <source>
        <dbReference type="Proteomes" id="UP000027920"/>
    </source>
</evidence>
<dbReference type="OrthoDB" id="566238at2759"/>
<accession>A0A072PCL7</accession>
<dbReference type="InterPro" id="IPR001307">
    <property type="entry name" value="Thiosulphate_STrfase_CS"/>
</dbReference>
<gene>
    <name evidence="4" type="ORF">A1O9_05739</name>
</gene>
<dbReference type="CDD" id="cd01519">
    <property type="entry name" value="RHOD_HSP67B2"/>
    <property type="match status" value="1"/>
</dbReference>
<evidence type="ECO:0000256" key="1">
    <source>
        <dbReference type="RuleBase" id="RU000507"/>
    </source>
</evidence>
<feature type="domain" description="Rhodanese" evidence="3">
    <location>
        <begin position="55"/>
        <end position="154"/>
    </location>
</feature>
<dbReference type="SUPFAM" id="SSF52821">
    <property type="entry name" value="Rhodanese/Cell cycle control phosphatase"/>
    <property type="match status" value="1"/>
</dbReference>
<dbReference type="Pfam" id="PF00581">
    <property type="entry name" value="Rhodanese"/>
    <property type="match status" value="1"/>
</dbReference>
<keyword evidence="5" id="KW-1185">Reference proteome</keyword>
<dbReference type="PROSITE" id="PS50206">
    <property type="entry name" value="RHODANESE_3"/>
    <property type="match status" value="1"/>
</dbReference>
<dbReference type="GO" id="GO:0004792">
    <property type="term" value="F:thiosulfate-cyanide sulfurtransferase activity"/>
    <property type="evidence" value="ECO:0007669"/>
    <property type="project" value="InterPro"/>
</dbReference>
<feature type="compositionally biased region" description="Low complexity" evidence="2">
    <location>
        <begin position="23"/>
        <end position="35"/>
    </location>
</feature>
<dbReference type="EMBL" id="AMGV01000004">
    <property type="protein sequence ID" value="KEF57819.1"/>
    <property type="molecule type" value="Genomic_DNA"/>
</dbReference>